<accession>A0A1Q9LJN2</accession>
<feature type="region of interest" description="Disordered" evidence="1">
    <location>
        <begin position="1"/>
        <end position="42"/>
    </location>
</feature>
<dbReference type="EMBL" id="MKQR01000017">
    <property type="protein sequence ID" value="OLR92189.1"/>
    <property type="molecule type" value="Genomic_DNA"/>
</dbReference>
<dbReference type="AlphaFoldDB" id="A0A1Q9LJN2"/>
<evidence type="ECO:0000313" key="3">
    <source>
        <dbReference type="Proteomes" id="UP000186040"/>
    </source>
</evidence>
<dbReference type="Proteomes" id="UP000186040">
    <property type="component" value="Unassembled WGS sequence"/>
</dbReference>
<gene>
    <name evidence="2" type="ORF">BJP25_22940</name>
</gene>
<comment type="caution">
    <text evidence="2">The sequence shown here is derived from an EMBL/GenBank/DDBJ whole genome shotgun (WGS) entry which is preliminary data.</text>
</comment>
<evidence type="ECO:0000313" key="2">
    <source>
        <dbReference type="EMBL" id="OLR92189.1"/>
    </source>
</evidence>
<proteinExistence type="predicted"/>
<feature type="region of interest" description="Disordered" evidence="1">
    <location>
        <begin position="173"/>
        <end position="204"/>
    </location>
</feature>
<organism evidence="2 3">
    <name type="scientific">Actinokineospora bangkokensis</name>
    <dbReference type="NCBI Taxonomy" id="1193682"/>
    <lineage>
        <taxon>Bacteria</taxon>
        <taxon>Bacillati</taxon>
        <taxon>Actinomycetota</taxon>
        <taxon>Actinomycetes</taxon>
        <taxon>Pseudonocardiales</taxon>
        <taxon>Pseudonocardiaceae</taxon>
        <taxon>Actinokineospora</taxon>
    </lineage>
</organism>
<feature type="compositionally biased region" description="Basic and acidic residues" evidence="1">
    <location>
        <begin position="193"/>
        <end position="204"/>
    </location>
</feature>
<name>A0A1Q9LJN2_9PSEU</name>
<sequence length="431" mass="46431">MSYTNRYNDPVRGGSNNPYHFDGADSTDGGASRSTRHRGLPVSMDTESLRRLAQGYTDASEGVYEIYRRVNLMDGTYAEAFGDDSAGKKMLASYTKLKTGVAKGVQNLARGVQATGEGLEFQAKIADRVEENNTRIAKQLAPQEGSGDGTGTGEHAEATPRRYARLARMGGARLRADQPGEESPQDGQRVAKRVVEQPKEGTLHSRVRADSPQEFTEDGLPLARRMDTVSALPRLRADAPQEFTEDGLPLARRMDTVSALPRLRADAPQEFTEDGLPLARRMEPLQPLEPSRGLEPVAEAQLLPALPGIDPIQSALEPALPGIPATQFIDTPAGQREVLPFPADPAAERDTFVGMLRAQLRPGQQVVVQQGEQPDGTYLASPAMIRQPGVDGGPGVEGWVLPVDDARLRVSLLMGGLERTLAPGETVVVTG</sequence>
<evidence type="ECO:0000256" key="1">
    <source>
        <dbReference type="SAM" id="MobiDB-lite"/>
    </source>
</evidence>
<dbReference type="STRING" id="1193682.BJP25_22940"/>
<reference evidence="2 3" key="1">
    <citation type="submission" date="2016-10" db="EMBL/GenBank/DDBJ databases">
        <title>The Draft Genome Sequence of Actinokineospora bangkokensis 44EHWT reveals the biosynthetic pathway of antifungal compounds Thailandins with unusual extender unit butylmalonyl-CoA.</title>
        <authorList>
            <person name="Greule A."/>
            <person name="Intra B."/>
            <person name="Flemming S."/>
            <person name="Rommel M.G."/>
            <person name="Panbangred W."/>
            <person name="Bechthold A."/>
        </authorList>
    </citation>
    <scope>NUCLEOTIDE SEQUENCE [LARGE SCALE GENOMIC DNA]</scope>
    <source>
        <strain evidence="2 3">44EHW</strain>
    </source>
</reference>
<keyword evidence="3" id="KW-1185">Reference proteome</keyword>
<dbReference type="RefSeq" id="WP_075976078.1">
    <property type="nucleotide sequence ID" value="NZ_MKQR01000017.1"/>
</dbReference>
<feature type="region of interest" description="Disordered" evidence="1">
    <location>
        <begin position="139"/>
        <end position="158"/>
    </location>
</feature>
<protein>
    <submittedName>
        <fullName evidence="2">Uncharacterized protein</fullName>
    </submittedName>
</protein>